<dbReference type="GeneID" id="59282355"/>
<dbReference type="EMBL" id="JACCJC010000002">
    <property type="protein sequence ID" value="KAF6240884.1"/>
    <property type="molecule type" value="Genomic_DNA"/>
</dbReference>
<evidence type="ECO:0000313" key="2">
    <source>
        <dbReference type="EMBL" id="KAF6240884.1"/>
    </source>
</evidence>
<gene>
    <name evidence="2" type="ORF">HO173_000676</name>
</gene>
<evidence type="ECO:0000313" key="3">
    <source>
        <dbReference type="Proteomes" id="UP000578531"/>
    </source>
</evidence>
<dbReference type="AlphaFoldDB" id="A0A8H6G5D3"/>
<reference evidence="2 3" key="1">
    <citation type="journal article" date="2020" name="Genomics">
        <title>Complete, high-quality genomes from long-read metagenomic sequencing of two wolf lichen thalli reveals enigmatic genome architecture.</title>
        <authorList>
            <person name="McKenzie S.K."/>
            <person name="Walston R.F."/>
            <person name="Allen J.L."/>
        </authorList>
    </citation>
    <scope>NUCLEOTIDE SEQUENCE [LARGE SCALE GENOMIC DNA]</scope>
    <source>
        <strain evidence="2">WasteWater2</strain>
    </source>
</reference>
<keyword evidence="3" id="KW-1185">Reference proteome</keyword>
<keyword evidence="1" id="KW-0732">Signal</keyword>
<dbReference type="RefSeq" id="XP_037170132.1">
    <property type="nucleotide sequence ID" value="XM_037302625.1"/>
</dbReference>
<accession>A0A8H6G5D3</accession>
<name>A0A8H6G5D3_9LECA</name>
<sequence length="61" mass="6307">MHPHPITHLLYALLAMTTALAAPTPAPDAHAHAIAEFDYGAHAPVARDGYAVPAPPADSIT</sequence>
<protein>
    <submittedName>
        <fullName evidence="2">Uncharacterized protein</fullName>
    </submittedName>
</protein>
<feature type="signal peptide" evidence="1">
    <location>
        <begin position="1"/>
        <end position="21"/>
    </location>
</feature>
<organism evidence="2 3">
    <name type="scientific">Letharia columbiana</name>
    <dbReference type="NCBI Taxonomy" id="112416"/>
    <lineage>
        <taxon>Eukaryota</taxon>
        <taxon>Fungi</taxon>
        <taxon>Dikarya</taxon>
        <taxon>Ascomycota</taxon>
        <taxon>Pezizomycotina</taxon>
        <taxon>Lecanoromycetes</taxon>
        <taxon>OSLEUM clade</taxon>
        <taxon>Lecanoromycetidae</taxon>
        <taxon>Lecanorales</taxon>
        <taxon>Lecanorineae</taxon>
        <taxon>Parmeliaceae</taxon>
        <taxon>Letharia</taxon>
    </lineage>
</organism>
<dbReference type="Proteomes" id="UP000578531">
    <property type="component" value="Unassembled WGS sequence"/>
</dbReference>
<proteinExistence type="predicted"/>
<comment type="caution">
    <text evidence="2">The sequence shown here is derived from an EMBL/GenBank/DDBJ whole genome shotgun (WGS) entry which is preliminary data.</text>
</comment>
<evidence type="ECO:0000256" key="1">
    <source>
        <dbReference type="SAM" id="SignalP"/>
    </source>
</evidence>
<feature type="chain" id="PRO_5034262966" evidence="1">
    <location>
        <begin position="22"/>
        <end position="61"/>
    </location>
</feature>